<proteinExistence type="predicted"/>
<gene>
    <name evidence="3" type="ORF">HMPREF9020_00133</name>
</gene>
<dbReference type="AlphaFoldDB" id="W5IHL5"/>
<feature type="transmembrane region" description="Helical" evidence="2">
    <location>
        <begin position="81"/>
        <end position="101"/>
    </location>
</feature>
<evidence type="ECO:0000256" key="1">
    <source>
        <dbReference type="SAM" id="MobiDB-lite"/>
    </source>
</evidence>
<dbReference type="NCBIfam" id="NF038065">
    <property type="entry name" value="Pr6Pr"/>
    <property type="match status" value="1"/>
</dbReference>
<feature type="transmembrane region" description="Helical" evidence="2">
    <location>
        <begin position="113"/>
        <end position="135"/>
    </location>
</feature>
<keyword evidence="2" id="KW-0472">Membrane</keyword>
<name>W5IHL5_SCAIO</name>
<organism evidence="3 4">
    <name type="scientific">Scardovia inopinata F0304</name>
    <dbReference type="NCBI Taxonomy" id="641146"/>
    <lineage>
        <taxon>Bacteria</taxon>
        <taxon>Bacillati</taxon>
        <taxon>Actinomycetota</taxon>
        <taxon>Actinomycetes</taxon>
        <taxon>Bifidobacteriales</taxon>
        <taxon>Bifidobacteriaceae</taxon>
        <taxon>Scardovia</taxon>
    </lineage>
</organism>
<feature type="transmembrane region" description="Helical" evidence="2">
    <location>
        <begin position="147"/>
        <end position="166"/>
    </location>
</feature>
<keyword evidence="4" id="KW-1185">Reference proteome</keyword>
<comment type="caution">
    <text evidence="3">The sequence shown here is derived from an EMBL/GenBank/DDBJ whole genome shotgun (WGS) entry which is preliminary data.</text>
</comment>
<keyword evidence="2" id="KW-1133">Transmembrane helix</keyword>
<accession>W5IHL5</accession>
<reference evidence="3 4" key="1">
    <citation type="submission" date="2012-01" db="EMBL/GenBank/DDBJ databases">
        <title>The Genome Sequence of Scardovia inopinata F0304.</title>
        <authorList>
            <consortium name="The Broad Institute Genome Sequencing Platform"/>
            <person name="Earl A."/>
            <person name="Ward D."/>
            <person name="Feldgarden M."/>
            <person name="Gevers D."/>
            <person name="Izard J."/>
            <person name="Baranova O.V."/>
            <person name="Blanton J.M."/>
            <person name="Tanner A.C."/>
            <person name="Dewhirst F.E."/>
            <person name="Young S.K."/>
            <person name="Zeng Q."/>
            <person name="Gargeya S."/>
            <person name="Fitzgerald M."/>
            <person name="Haas B."/>
            <person name="Abouelleil A."/>
            <person name="Alvarado L."/>
            <person name="Arachchi H.M."/>
            <person name="Berlin A."/>
            <person name="Chapman S.B."/>
            <person name="Gearin G."/>
            <person name="Goldberg J."/>
            <person name="Griggs A."/>
            <person name="Gujja S."/>
            <person name="Hansen M."/>
            <person name="Heiman D."/>
            <person name="Howarth C."/>
            <person name="Larimer J."/>
            <person name="Lui A."/>
            <person name="MacDonald P.J."/>
            <person name="McCowen C."/>
            <person name="Montmayeur A."/>
            <person name="Murphy C."/>
            <person name="Neiman D."/>
            <person name="Pearson M."/>
            <person name="Priest M."/>
            <person name="Roberts A."/>
            <person name="Saif S."/>
            <person name="Shea T."/>
            <person name="Sisk P."/>
            <person name="Stolte C."/>
            <person name="Sykes S."/>
            <person name="Wortman J."/>
            <person name="Nusbaum C."/>
            <person name="Birren B."/>
        </authorList>
    </citation>
    <scope>NUCLEOTIDE SEQUENCE [LARGE SCALE GENOMIC DNA]</scope>
    <source>
        <strain evidence="3 4">F0304</strain>
    </source>
</reference>
<sequence>MPTGRPSGKSSRRSGSGSRRGLIPGTRPALWINTIVAWGGVILTNTLSALGKFKDEKASFGLFGYYPQVTATWSSRLIQQLSYFTMWSNIMVALVTLMLVVNPTKRTVWRKGLHLSALIMILVTAVVYATVIAPYNHLQGWSRITNPWQHIVTPALTWFVWLIWGPRDLSGKGVIPRCILIPMMWVGWIFLYGWQTGEYPYGFINVPKIGYLLSIRNILVVLAGALIACWLVKGLDLVLRRITKR</sequence>
<dbReference type="InterPro" id="IPR049713">
    <property type="entry name" value="Pr6Pr-like"/>
</dbReference>
<dbReference type="EMBL" id="ADCX01000002">
    <property type="protein sequence ID" value="EFG26514.1"/>
    <property type="molecule type" value="Genomic_DNA"/>
</dbReference>
<feature type="transmembrane region" description="Helical" evidence="2">
    <location>
        <begin position="178"/>
        <end position="195"/>
    </location>
</feature>
<dbReference type="RefSeq" id="WP_006292475.1">
    <property type="nucleotide sequence ID" value="NZ_GG770225.1"/>
</dbReference>
<feature type="region of interest" description="Disordered" evidence="1">
    <location>
        <begin position="1"/>
        <end position="22"/>
    </location>
</feature>
<feature type="compositionally biased region" description="Low complexity" evidence="1">
    <location>
        <begin position="1"/>
        <end position="21"/>
    </location>
</feature>
<feature type="transmembrane region" description="Helical" evidence="2">
    <location>
        <begin position="29"/>
        <end position="50"/>
    </location>
</feature>
<keyword evidence="2" id="KW-0812">Transmembrane</keyword>
<evidence type="ECO:0000313" key="4">
    <source>
        <dbReference type="Proteomes" id="UP000005777"/>
    </source>
</evidence>
<evidence type="ECO:0000313" key="3">
    <source>
        <dbReference type="EMBL" id="EFG26514.1"/>
    </source>
</evidence>
<dbReference type="eggNOG" id="COG2141">
    <property type="taxonomic scope" value="Bacteria"/>
</dbReference>
<evidence type="ECO:0000256" key="2">
    <source>
        <dbReference type="SAM" id="Phobius"/>
    </source>
</evidence>
<feature type="transmembrane region" description="Helical" evidence="2">
    <location>
        <begin position="215"/>
        <end position="239"/>
    </location>
</feature>
<dbReference type="HOGENOM" id="CLU_077680_2_0_11"/>
<protein>
    <submittedName>
        <fullName evidence="3">Uncharacterized protein</fullName>
    </submittedName>
</protein>
<dbReference type="Proteomes" id="UP000005777">
    <property type="component" value="Unassembled WGS sequence"/>
</dbReference>